<dbReference type="Gramene" id="OB0110G10010.1">
    <property type="protein sequence ID" value="OB0110G10010.1"/>
    <property type="gene ID" value="OB0110G10010"/>
</dbReference>
<evidence type="ECO:0000313" key="2">
    <source>
        <dbReference type="Proteomes" id="UP000006038"/>
    </source>
</evidence>
<dbReference type="Proteomes" id="UP000006038">
    <property type="component" value="Unassembled WGS sequence"/>
</dbReference>
<dbReference type="HOGENOM" id="CLU_2999700_0_0_1"/>
<reference evidence="1" key="1">
    <citation type="submission" date="2015-06" db="UniProtKB">
        <authorList>
            <consortium name="EnsemblPlants"/>
        </authorList>
    </citation>
    <scope>IDENTIFICATION</scope>
</reference>
<proteinExistence type="predicted"/>
<protein>
    <submittedName>
        <fullName evidence="1">Uncharacterized protein</fullName>
    </submittedName>
</protein>
<sequence length="57" mass="6164">MAALTSHVGPVPAITLLFQGVVHEYQVCEGLMDRRVPTGMPGPVYLMDCGLVVPQIR</sequence>
<name>J3KV36_ORYBR</name>
<accession>J3KV36</accession>
<keyword evidence="2" id="KW-1185">Reference proteome</keyword>
<evidence type="ECO:0000313" key="1">
    <source>
        <dbReference type="EnsemblPlants" id="OB0110G10010.1"/>
    </source>
</evidence>
<dbReference type="EnsemblPlants" id="OB0110G10010.1">
    <property type="protein sequence ID" value="OB0110G10010.1"/>
    <property type="gene ID" value="OB0110G10010"/>
</dbReference>
<dbReference type="AlphaFoldDB" id="J3KV36"/>
<organism evidence="1">
    <name type="scientific">Oryza brachyantha</name>
    <name type="common">malo sina</name>
    <dbReference type="NCBI Taxonomy" id="4533"/>
    <lineage>
        <taxon>Eukaryota</taxon>
        <taxon>Viridiplantae</taxon>
        <taxon>Streptophyta</taxon>
        <taxon>Embryophyta</taxon>
        <taxon>Tracheophyta</taxon>
        <taxon>Spermatophyta</taxon>
        <taxon>Magnoliopsida</taxon>
        <taxon>Liliopsida</taxon>
        <taxon>Poales</taxon>
        <taxon>Poaceae</taxon>
        <taxon>BOP clade</taxon>
        <taxon>Oryzoideae</taxon>
        <taxon>Oryzeae</taxon>
        <taxon>Oryzinae</taxon>
        <taxon>Oryza</taxon>
    </lineage>
</organism>